<organism evidence="1 2">
    <name type="scientific">Endocarpon pusillum</name>
    <dbReference type="NCBI Taxonomy" id="364733"/>
    <lineage>
        <taxon>Eukaryota</taxon>
        <taxon>Fungi</taxon>
        <taxon>Dikarya</taxon>
        <taxon>Ascomycota</taxon>
        <taxon>Pezizomycotina</taxon>
        <taxon>Eurotiomycetes</taxon>
        <taxon>Chaetothyriomycetidae</taxon>
        <taxon>Verrucariales</taxon>
        <taxon>Verrucariaceae</taxon>
        <taxon>Endocarpon</taxon>
    </lineage>
</organism>
<dbReference type="Pfam" id="PF10014">
    <property type="entry name" value="2OG-Fe_Oxy_2"/>
    <property type="match status" value="1"/>
</dbReference>
<gene>
    <name evidence="1" type="ORF">GJ744_004196</name>
</gene>
<dbReference type="Gene3D" id="2.60.120.620">
    <property type="entry name" value="q2cbj1_9rhob like domain"/>
    <property type="match status" value="1"/>
</dbReference>
<dbReference type="AlphaFoldDB" id="A0A8H7A890"/>
<dbReference type="Proteomes" id="UP000606974">
    <property type="component" value="Unassembled WGS sequence"/>
</dbReference>
<evidence type="ECO:0000313" key="1">
    <source>
        <dbReference type="EMBL" id="KAF7503219.1"/>
    </source>
</evidence>
<accession>A0A8H7A890</accession>
<reference evidence="1" key="1">
    <citation type="submission" date="2020-02" db="EMBL/GenBank/DDBJ databases">
        <authorList>
            <person name="Palmer J.M."/>
        </authorList>
    </citation>
    <scope>NUCLEOTIDE SEQUENCE</scope>
    <source>
        <strain evidence="1">EPUS1.4</strain>
        <tissue evidence="1">Thallus</tissue>
    </source>
</reference>
<dbReference type="EMBL" id="JAACFV010000190">
    <property type="protein sequence ID" value="KAF7503219.1"/>
    <property type="molecule type" value="Genomic_DNA"/>
</dbReference>
<protein>
    <submittedName>
        <fullName evidence="1">Uncharacterized protein</fullName>
    </submittedName>
</protein>
<dbReference type="OrthoDB" id="5307791at2759"/>
<proteinExistence type="predicted"/>
<comment type="caution">
    <text evidence="1">The sequence shown here is derived from an EMBL/GenBank/DDBJ whole genome shotgun (WGS) entry which is preliminary data.</text>
</comment>
<evidence type="ECO:0000313" key="2">
    <source>
        <dbReference type="Proteomes" id="UP000606974"/>
    </source>
</evidence>
<dbReference type="GO" id="GO:0051213">
    <property type="term" value="F:dioxygenase activity"/>
    <property type="evidence" value="ECO:0007669"/>
    <property type="project" value="InterPro"/>
</dbReference>
<keyword evidence="2" id="KW-1185">Reference proteome</keyword>
<sequence>MAIFLRSSIRFNSTLGCCGRGSLKAAFQAPRSSIRLYHGAAARKAAVAAAVQSSPTPIPPFMEAKSQLNVLQRLHDPAFYEGIAKLMDLRRKYIEDRSIFIRGEDMIPLLKALGVKDSDFAPLKLVSDHLGVDPTLNYREIKNGRFCFDFDTQSIRRLEKQPFTLSVGEEFRRHDSGKIREFEEVDNDLQLNTVLQALMVFKVFFFAGVPTAPRDLLDYSSNKFICTLFNTRTFTDRNVLGEPALEGVHTDGVDHTMTTLLGSNNMTSDSAITLMHDMREVTGSRLNNSQPALIKGHCQHRNFLDTMIIADTERKHSLTPVYAQDEAKRATRDMLIFFTRRPTLPGHVSYNIDSTNSHTRLPMEIPMWVPQTPAP</sequence>
<name>A0A8H7A890_9EURO</name>
<dbReference type="InterPro" id="IPR018724">
    <property type="entry name" value="2OG-Fe_dioxygenase"/>
</dbReference>